<reference evidence="2 3" key="1">
    <citation type="submission" date="2016-05" db="EMBL/GenBank/DDBJ databases">
        <authorList>
            <person name="Lavstsen T."/>
            <person name="Jespersen J.S."/>
        </authorList>
    </citation>
    <scope>NUCLEOTIDE SEQUENCE [LARGE SCALE GENOMIC DNA]</scope>
    <source>
        <strain evidence="2 3">YLB-01</strain>
    </source>
</reference>
<organism evidence="2 3">
    <name type="scientific">Microbacterium sediminis</name>
    <dbReference type="NCBI Taxonomy" id="904291"/>
    <lineage>
        <taxon>Bacteria</taxon>
        <taxon>Bacillati</taxon>
        <taxon>Actinomycetota</taxon>
        <taxon>Actinomycetes</taxon>
        <taxon>Micrococcales</taxon>
        <taxon>Microbacteriaceae</taxon>
        <taxon>Microbacterium</taxon>
    </lineage>
</organism>
<dbReference type="EMBL" id="LXMD01000024">
    <property type="protein sequence ID" value="OCG73479.1"/>
    <property type="molecule type" value="Genomic_DNA"/>
</dbReference>
<keyword evidence="1" id="KW-0732">Signal</keyword>
<evidence type="ECO:0000313" key="2">
    <source>
        <dbReference type="EMBL" id="OCG73479.1"/>
    </source>
</evidence>
<keyword evidence="3" id="KW-1185">Reference proteome</keyword>
<dbReference type="RefSeq" id="WP_067026470.1">
    <property type="nucleotide sequence ID" value="NZ_CP038256.1"/>
</dbReference>
<proteinExistence type="predicted"/>
<dbReference type="Proteomes" id="UP000093355">
    <property type="component" value="Unassembled WGS sequence"/>
</dbReference>
<name>A0A1B9NA51_9MICO</name>
<feature type="chain" id="PRO_5038959320" evidence="1">
    <location>
        <begin position="29"/>
        <end position="87"/>
    </location>
</feature>
<dbReference type="AlphaFoldDB" id="A0A1B9NA51"/>
<sequence length="87" mass="9296">MTVALRRAARASWALTATLLLLALAACSKPGGGVSQYGDRLENELPAALLGSDLGITEADASRSQTNDRDKYFPTYPWADIVALTQE</sequence>
<protein>
    <submittedName>
        <fullName evidence="2">Uncharacterized protein</fullName>
    </submittedName>
</protein>
<dbReference type="STRING" id="904291.A7J15_07255"/>
<feature type="signal peptide" evidence="1">
    <location>
        <begin position="1"/>
        <end position="28"/>
    </location>
</feature>
<evidence type="ECO:0000256" key="1">
    <source>
        <dbReference type="SAM" id="SignalP"/>
    </source>
</evidence>
<gene>
    <name evidence="2" type="ORF">A7J15_07255</name>
</gene>
<evidence type="ECO:0000313" key="3">
    <source>
        <dbReference type="Proteomes" id="UP000093355"/>
    </source>
</evidence>
<dbReference type="PROSITE" id="PS51257">
    <property type="entry name" value="PROKAR_LIPOPROTEIN"/>
    <property type="match status" value="1"/>
</dbReference>
<accession>A0A1B9NA51</accession>
<comment type="caution">
    <text evidence="2">The sequence shown here is derived from an EMBL/GenBank/DDBJ whole genome shotgun (WGS) entry which is preliminary data.</text>
</comment>